<evidence type="ECO:0000256" key="1">
    <source>
        <dbReference type="SAM" id="MobiDB-lite"/>
    </source>
</evidence>
<name>A0A0D2L286_HYPSF</name>
<proteinExistence type="predicted"/>
<sequence>MRATESQRFVSSHSNTAVPNHPHRTSCPSVQIFFPTRKLRGGSQTPDHPLIEQDTSALPTTNSQSNGMPKPLCQICSICPFFILSLERLFYSPVSRSGCPLTSVGCPPHVCLIPHVTSELVKSYSIPSPATVQNLEDLSLIASDYPRYDYKGKEAPLAPASPRAAVGSRTQGRCWAEAKHLS</sequence>
<feature type="region of interest" description="Disordered" evidence="1">
    <location>
        <begin position="40"/>
        <end position="64"/>
    </location>
</feature>
<feature type="compositionally biased region" description="Polar residues" evidence="1">
    <location>
        <begin position="53"/>
        <end position="64"/>
    </location>
</feature>
<feature type="region of interest" description="Disordered" evidence="1">
    <location>
        <begin position="1"/>
        <end position="24"/>
    </location>
</feature>
<accession>A0A0D2L286</accession>
<organism evidence="2 3">
    <name type="scientific">Hypholoma sublateritium (strain FD-334 SS-4)</name>
    <dbReference type="NCBI Taxonomy" id="945553"/>
    <lineage>
        <taxon>Eukaryota</taxon>
        <taxon>Fungi</taxon>
        <taxon>Dikarya</taxon>
        <taxon>Basidiomycota</taxon>
        <taxon>Agaricomycotina</taxon>
        <taxon>Agaricomycetes</taxon>
        <taxon>Agaricomycetidae</taxon>
        <taxon>Agaricales</taxon>
        <taxon>Agaricineae</taxon>
        <taxon>Strophariaceae</taxon>
        <taxon>Hypholoma</taxon>
    </lineage>
</organism>
<evidence type="ECO:0000313" key="2">
    <source>
        <dbReference type="EMBL" id="KJA20762.1"/>
    </source>
</evidence>
<feature type="compositionally biased region" description="Polar residues" evidence="1">
    <location>
        <begin position="1"/>
        <end position="18"/>
    </location>
</feature>
<reference evidence="3" key="1">
    <citation type="submission" date="2014-04" db="EMBL/GenBank/DDBJ databases">
        <title>Evolutionary Origins and Diversification of the Mycorrhizal Mutualists.</title>
        <authorList>
            <consortium name="DOE Joint Genome Institute"/>
            <consortium name="Mycorrhizal Genomics Consortium"/>
            <person name="Kohler A."/>
            <person name="Kuo A."/>
            <person name="Nagy L.G."/>
            <person name="Floudas D."/>
            <person name="Copeland A."/>
            <person name="Barry K.W."/>
            <person name="Cichocki N."/>
            <person name="Veneault-Fourrey C."/>
            <person name="LaButti K."/>
            <person name="Lindquist E.A."/>
            <person name="Lipzen A."/>
            <person name="Lundell T."/>
            <person name="Morin E."/>
            <person name="Murat C."/>
            <person name="Riley R."/>
            <person name="Ohm R."/>
            <person name="Sun H."/>
            <person name="Tunlid A."/>
            <person name="Henrissat B."/>
            <person name="Grigoriev I.V."/>
            <person name="Hibbett D.S."/>
            <person name="Martin F."/>
        </authorList>
    </citation>
    <scope>NUCLEOTIDE SEQUENCE [LARGE SCALE GENOMIC DNA]</scope>
    <source>
        <strain evidence="3">FD-334 SS-4</strain>
    </source>
</reference>
<dbReference type="AlphaFoldDB" id="A0A0D2L286"/>
<dbReference type="Proteomes" id="UP000054270">
    <property type="component" value="Unassembled WGS sequence"/>
</dbReference>
<dbReference type="EMBL" id="KN817564">
    <property type="protein sequence ID" value="KJA20762.1"/>
    <property type="molecule type" value="Genomic_DNA"/>
</dbReference>
<protein>
    <submittedName>
        <fullName evidence="2">Uncharacterized protein</fullName>
    </submittedName>
</protein>
<gene>
    <name evidence="2" type="ORF">HYPSUDRAFT_776583</name>
</gene>
<evidence type="ECO:0000313" key="3">
    <source>
        <dbReference type="Proteomes" id="UP000054270"/>
    </source>
</evidence>
<keyword evidence="3" id="KW-1185">Reference proteome</keyword>